<comment type="caution">
    <text evidence="3">The sequence shown here is derived from an EMBL/GenBank/DDBJ whole genome shotgun (WGS) entry which is preliminary data.</text>
</comment>
<evidence type="ECO:0000313" key="3">
    <source>
        <dbReference type="EMBL" id="KAF9578790.1"/>
    </source>
</evidence>
<dbReference type="InterPro" id="IPR029021">
    <property type="entry name" value="Prot-tyrosine_phosphatase-like"/>
</dbReference>
<evidence type="ECO:0000313" key="4">
    <source>
        <dbReference type="Proteomes" id="UP000780801"/>
    </source>
</evidence>
<keyword evidence="4" id="KW-1185">Reference proteome</keyword>
<sequence length="937" mass="105337">HSVPSYASTAAATFGRTAKTLPQSITNSALAFFSAAGAQIPQSVPGRHGADLSSPINESFITLSPQLEAQQLRANPRLPFKNAPEEETCLVITNFRILSCTSNNPAHPSRIHVQVPLGSIATMARKDYEITLSLRFDPAQYIVQQQSKESPMILEIVSILRKLIFLNDDVSARFPFRMGQTLLSSPRISGSSGHTTDGSTDAIGRFSRHLWTAEEILTFPYVDEEDMRIQETTPTGGVEGNMVKISAKESMRRTKHLLGWSGGYDIFTEFNRLGSIAHVNSDFGLSPTYPEWFIMPAIFLQQIGESERAAHDQTQGPRNNAFLKQLCNFRSNGRFPLLCWKAPDSGLVIMRSAQPMVGFLGSRGTEDEHYVRLVLSTAAKQHRSPISSQSPLKLCIIDARGYTSAVANGYVGGGHENPGKFSTLKPEVVAVVASHADSSNWHPLIESTGWLNHVAEMLKAASGRDGIVGKLLHDNCSILVLLHSRTDSSTGERKLSTTPDDDDEASSDPWYNPMTRYNRHKNGVRSTSIHKRPKSERFTGPSPKLDSATIPPFSYRMDHPGSEFESGPDTNGDWQNPNRFEYNDYLLLVLARAVNGCSPFGDFMYNNEQERTRNGLRERTVSIWKWIERHRGWFINGDYVPDTLGPMASWKERVLQVQTGGRHLSLWTEYYFNMVPPLFPDPRLALSTVSIEDDIVYHYRTRRRLSPVDHWRSHSFGSTEEYPTFISATMCHAGQRHGHRSPKSPRVPTRTRCGAELIIPPALANLSRPEKRIHDGLVRHVRKARRRKLNRAFTLWKMWAKRRKDERPAREAGFVVTDEHLEECSSESTPDRKLKLDKPVLIVVNAKKGLKEEIGKVMEETPPFFGDHELVFETRSSEDEEQGTDDPDPDLHQMGGVWTEDDGMDRVLFVSDLADALDDPMYLDRVDSVEDDTFIAL</sequence>
<accession>A0A9P6FN88</accession>
<protein>
    <recommendedName>
        <fullName evidence="2">Myotubularin phosphatase domain-containing protein</fullName>
    </recommendedName>
</protein>
<feature type="compositionally biased region" description="Basic residues" evidence="1">
    <location>
        <begin position="517"/>
        <end position="534"/>
    </location>
</feature>
<evidence type="ECO:0000259" key="2">
    <source>
        <dbReference type="PROSITE" id="PS51339"/>
    </source>
</evidence>
<dbReference type="InterPro" id="IPR030564">
    <property type="entry name" value="Myotubularin"/>
</dbReference>
<dbReference type="OrthoDB" id="271628at2759"/>
<name>A0A9P6FN88_9FUNG</name>
<organism evidence="3 4">
    <name type="scientific">Lunasporangiospora selenospora</name>
    <dbReference type="NCBI Taxonomy" id="979761"/>
    <lineage>
        <taxon>Eukaryota</taxon>
        <taxon>Fungi</taxon>
        <taxon>Fungi incertae sedis</taxon>
        <taxon>Mucoromycota</taxon>
        <taxon>Mortierellomycotina</taxon>
        <taxon>Mortierellomycetes</taxon>
        <taxon>Mortierellales</taxon>
        <taxon>Mortierellaceae</taxon>
        <taxon>Lunasporangiospora</taxon>
    </lineage>
</organism>
<dbReference type="PANTHER" id="PTHR10807">
    <property type="entry name" value="MYOTUBULARIN-RELATED"/>
    <property type="match status" value="1"/>
</dbReference>
<proteinExistence type="predicted"/>
<dbReference type="EMBL" id="JAABOA010003319">
    <property type="protein sequence ID" value="KAF9578790.1"/>
    <property type="molecule type" value="Genomic_DNA"/>
</dbReference>
<dbReference type="AlphaFoldDB" id="A0A9P6FN88"/>
<dbReference type="Pfam" id="PF06602">
    <property type="entry name" value="Myotub-related"/>
    <property type="match status" value="1"/>
</dbReference>
<feature type="compositionally biased region" description="Acidic residues" evidence="1">
    <location>
        <begin position="878"/>
        <end position="888"/>
    </location>
</feature>
<dbReference type="GO" id="GO:0005737">
    <property type="term" value="C:cytoplasm"/>
    <property type="evidence" value="ECO:0007669"/>
    <property type="project" value="TreeGrafter"/>
</dbReference>
<feature type="region of interest" description="Disordered" evidence="1">
    <location>
        <begin position="488"/>
        <end position="543"/>
    </location>
</feature>
<dbReference type="PANTHER" id="PTHR10807:SF128">
    <property type="entry name" value="PHOSPHATIDYLINOSITOL-3,5-BISPHOSPHATE 3-PHOSPHATASE"/>
    <property type="match status" value="1"/>
</dbReference>
<dbReference type="Proteomes" id="UP000780801">
    <property type="component" value="Unassembled WGS sequence"/>
</dbReference>
<gene>
    <name evidence="3" type="ORF">BGW38_005244</name>
</gene>
<reference evidence="3" key="1">
    <citation type="journal article" date="2020" name="Fungal Divers.">
        <title>Resolving the Mortierellaceae phylogeny through synthesis of multi-gene phylogenetics and phylogenomics.</title>
        <authorList>
            <person name="Vandepol N."/>
            <person name="Liber J."/>
            <person name="Desiro A."/>
            <person name="Na H."/>
            <person name="Kennedy M."/>
            <person name="Barry K."/>
            <person name="Grigoriev I.V."/>
            <person name="Miller A.N."/>
            <person name="O'Donnell K."/>
            <person name="Stajich J.E."/>
            <person name="Bonito G."/>
        </authorList>
    </citation>
    <scope>NUCLEOTIDE SEQUENCE</scope>
    <source>
        <strain evidence="3">KOD1015</strain>
    </source>
</reference>
<feature type="non-terminal residue" evidence="3">
    <location>
        <position position="937"/>
    </location>
</feature>
<dbReference type="InterPro" id="IPR010569">
    <property type="entry name" value="Myotubularin-like_Pase_dom"/>
</dbReference>
<dbReference type="PROSITE" id="PS51339">
    <property type="entry name" value="PPASE_MYOTUBULARIN"/>
    <property type="match status" value="1"/>
</dbReference>
<feature type="region of interest" description="Disordered" evidence="1">
    <location>
        <begin position="875"/>
        <end position="897"/>
    </location>
</feature>
<evidence type="ECO:0000256" key="1">
    <source>
        <dbReference type="SAM" id="MobiDB-lite"/>
    </source>
</evidence>
<feature type="domain" description="Myotubularin phosphatase" evidence="2">
    <location>
        <begin position="241"/>
        <end position="671"/>
    </location>
</feature>
<dbReference type="SUPFAM" id="SSF52799">
    <property type="entry name" value="(Phosphotyrosine protein) phosphatases II"/>
    <property type="match status" value="2"/>
</dbReference>